<dbReference type="Proteomes" id="UP001499841">
    <property type="component" value="Unassembled WGS sequence"/>
</dbReference>
<dbReference type="CDD" id="cd12167">
    <property type="entry name" value="2-Hacid_dh_8"/>
    <property type="match status" value="1"/>
</dbReference>
<dbReference type="EMBL" id="BAABBA010000011">
    <property type="protein sequence ID" value="GAA4288048.1"/>
    <property type="molecule type" value="Genomic_DNA"/>
</dbReference>
<proteinExistence type="predicted"/>
<sequence length="335" mass="35502">MTHPSVYVAVRPDEFETLFGGEPARRLAELADVELATATTGKVPVPDDVAERHDVLITSWSTEPFPQERLHGPRMRLAVHAAGSVRGLFARESLGNGLRLAQAGADGMAVAVAEMAVTLALVVLRNVHQHDRALQATRDWAAGGSGRLGRSVHAQRIGIVGLSRVGRQYAQMMRGLGATRIAAYDPYADPAAAADLGVRLVDLDELVATSDVLSVHGPSTPETHRMIGAAQLAALPDGAVVVNTARSWLVDEDALVAELRTGRISAGLDVFDAEPLPADSPFYGLDNAVIVPHVAGGTVEARRRQGEIAVGEIARFLAGEELTGEVTAEIYDRLA</sequence>
<evidence type="ECO:0000256" key="2">
    <source>
        <dbReference type="ARBA" id="ARBA00023027"/>
    </source>
</evidence>
<evidence type="ECO:0000259" key="3">
    <source>
        <dbReference type="Pfam" id="PF02826"/>
    </source>
</evidence>
<dbReference type="PANTHER" id="PTHR10996:SF178">
    <property type="entry name" value="2-HYDROXYACID DEHYDROGENASE YGL185C-RELATED"/>
    <property type="match status" value="1"/>
</dbReference>
<dbReference type="PANTHER" id="PTHR10996">
    <property type="entry name" value="2-HYDROXYACID DEHYDROGENASE-RELATED"/>
    <property type="match status" value="1"/>
</dbReference>
<evidence type="ECO:0000313" key="4">
    <source>
        <dbReference type="EMBL" id="GAA4288048.1"/>
    </source>
</evidence>
<dbReference type="InterPro" id="IPR036291">
    <property type="entry name" value="NAD(P)-bd_dom_sf"/>
</dbReference>
<dbReference type="Gene3D" id="3.40.50.720">
    <property type="entry name" value="NAD(P)-binding Rossmann-like Domain"/>
    <property type="match status" value="2"/>
</dbReference>
<dbReference type="Pfam" id="PF02826">
    <property type="entry name" value="2-Hacid_dh_C"/>
    <property type="match status" value="1"/>
</dbReference>
<keyword evidence="5" id="KW-1185">Reference proteome</keyword>
<dbReference type="InterPro" id="IPR050223">
    <property type="entry name" value="D-isomer_2-hydroxyacid_DH"/>
</dbReference>
<reference evidence="5" key="1">
    <citation type="journal article" date="2019" name="Int. J. Syst. Evol. Microbiol.">
        <title>The Global Catalogue of Microorganisms (GCM) 10K type strain sequencing project: providing services to taxonomists for standard genome sequencing and annotation.</title>
        <authorList>
            <consortium name="The Broad Institute Genomics Platform"/>
            <consortium name="The Broad Institute Genome Sequencing Center for Infectious Disease"/>
            <person name="Wu L."/>
            <person name="Ma J."/>
        </authorList>
    </citation>
    <scope>NUCLEOTIDE SEQUENCE [LARGE SCALE GENOMIC DNA]</scope>
    <source>
        <strain evidence="5">JCM 17459</strain>
    </source>
</reference>
<accession>A0ABP8EVR5</accession>
<feature type="domain" description="D-isomer specific 2-hydroxyacid dehydrogenase NAD-binding" evidence="3">
    <location>
        <begin position="118"/>
        <end position="295"/>
    </location>
</feature>
<keyword evidence="2" id="KW-0520">NAD</keyword>
<evidence type="ECO:0000313" key="5">
    <source>
        <dbReference type="Proteomes" id="UP001499841"/>
    </source>
</evidence>
<dbReference type="RefSeq" id="WP_345041467.1">
    <property type="nucleotide sequence ID" value="NZ_BAABBA010000011.1"/>
</dbReference>
<dbReference type="InterPro" id="IPR006140">
    <property type="entry name" value="D-isomer_DH_NAD-bd"/>
</dbReference>
<name>A0ABP8EVR5_9MICO</name>
<comment type="caution">
    <text evidence="4">The sequence shown here is derived from an EMBL/GenBank/DDBJ whole genome shotgun (WGS) entry which is preliminary data.</text>
</comment>
<evidence type="ECO:0000256" key="1">
    <source>
        <dbReference type="ARBA" id="ARBA00023002"/>
    </source>
</evidence>
<organism evidence="4 5">
    <name type="scientific">Georgenia daeguensis</name>
    <dbReference type="NCBI Taxonomy" id="908355"/>
    <lineage>
        <taxon>Bacteria</taxon>
        <taxon>Bacillati</taxon>
        <taxon>Actinomycetota</taxon>
        <taxon>Actinomycetes</taxon>
        <taxon>Micrococcales</taxon>
        <taxon>Bogoriellaceae</taxon>
        <taxon>Georgenia</taxon>
    </lineage>
</organism>
<dbReference type="SUPFAM" id="SSF51735">
    <property type="entry name" value="NAD(P)-binding Rossmann-fold domains"/>
    <property type="match status" value="1"/>
</dbReference>
<protein>
    <submittedName>
        <fullName evidence="4">Hydroxyacid dehydrogenase</fullName>
    </submittedName>
</protein>
<dbReference type="InterPro" id="IPR029753">
    <property type="entry name" value="D-isomer_DH_CS"/>
</dbReference>
<dbReference type="PROSITE" id="PS00670">
    <property type="entry name" value="D_2_HYDROXYACID_DH_2"/>
    <property type="match status" value="1"/>
</dbReference>
<gene>
    <name evidence="4" type="ORF">GCM10022262_24080</name>
</gene>
<keyword evidence="1" id="KW-0560">Oxidoreductase</keyword>